<evidence type="ECO:0000256" key="3">
    <source>
        <dbReference type="ARBA" id="ARBA00022475"/>
    </source>
</evidence>
<dbReference type="InterPro" id="IPR027417">
    <property type="entry name" value="P-loop_NTPase"/>
</dbReference>
<gene>
    <name evidence="11" type="ORF">BST97_01210</name>
</gene>
<evidence type="ECO:0000256" key="9">
    <source>
        <dbReference type="ARBA" id="ARBA00023136"/>
    </source>
</evidence>
<evidence type="ECO:0000256" key="2">
    <source>
        <dbReference type="ARBA" id="ARBA00022448"/>
    </source>
</evidence>
<evidence type="ECO:0000256" key="4">
    <source>
        <dbReference type="ARBA" id="ARBA00022496"/>
    </source>
</evidence>
<protein>
    <submittedName>
        <fullName evidence="11">Iron ABC transporter ATP-binding protein</fullName>
    </submittedName>
</protein>
<dbReference type="GO" id="GO:0016887">
    <property type="term" value="F:ATP hydrolysis activity"/>
    <property type="evidence" value="ECO:0007669"/>
    <property type="project" value="InterPro"/>
</dbReference>
<keyword evidence="5" id="KW-0547">Nucleotide-binding</keyword>
<dbReference type="InterPro" id="IPR003439">
    <property type="entry name" value="ABC_transporter-like_ATP-bd"/>
</dbReference>
<dbReference type="PANTHER" id="PTHR42771:SF2">
    <property type="entry name" value="IRON(3+)-HYDROXAMATE IMPORT ATP-BINDING PROTEIN FHUC"/>
    <property type="match status" value="1"/>
</dbReference>
<keyword evidence="9" id="KW-0472">Membrane</keyword>
<dbReference type="CDD" id="cd03214">
    <property type="entry name" value="ABC_Iron-Siderophores_B12_Hemin"/>
    <property type="match status" value="1"/>
</dbReference>
<dbReference type="GO" id="GO:0005886">
    <property type="term" value="C:plasma membrane"/>
    <property type="evidence" value="ECO:0007669"/>
    <property type="project" value="UniProtKB-SubCell"/>
</dbReference>
<dbReference type="AlphaFoldDB" id="A0A1W6MGN0"/>
<dbReference type="Proteomes" id="UP000193431">
    <property type="component" value="Chromosome"/>
</dbReference>
<keyword evidence="8" id="KW-0406">Ion transport</keyword>
<evidence type="ECO:0000259" key="10">
    <source>
        <dbReference type="PROSITE" id="PS50893"/>
    </source>
</evidence>
<dbReference type="GO" id="GO:0005524">
    <property type="term" value="F:ATP binding"/>
    <property type="evidence" value="ECO:0007669"/>
    <property type="project" value="UniProtKB-KW"/>
</dbReference>
<dbReference type="Gene3D" id="3.40.50.300">
    <property type="entry name" value="P-loop containing nucleotide triphosphate hydrolases"/>
    <property type="match status" value="1"/>
</dbReference>
<name>A0A1W6MGN0_9FLAO</name>
<accession>A0A1W6MGN0</accession>
<dbReference type="SMART" id="SM00382">
    <property type="entry name" value="AAA"/>
    <property type="match status" value="1"/>
</dbReference>
<comment type="subcellular location">
    <subcellularLocation>
        <location evidence="1">Cell membrane</location>
        <topology evidence="1">Peripheral membrane protein</topology>
    </subcellularLocation>
</comment>
<dbReference type="Pfam" id="PF00005">
    <property type="entry name" value="ABC_tran"/>
    <property type="match status" value="1"/>
</dbReference>
<dbReference type="InterPro" id="IPR051535">
    <property type="entry name" value="Siderophore_ABC-ATPase"/>
</dbReference>
<evidence type="ECO:0000256" key="6">
    <source>
        <dbReference type="ARBA" id="ARBA00022840"/>
    </source>
</evidence>
<keyword evidence="4" id="KW-0410">Iron transport</keyword>
<dbReference type="GO" id="GO:0006826">
    <property type="term" value="P:iron ion transport"/>
    <property type="evidence" value="ECO:0007669"/>
    <property type="project" value="UniProtKB-KW"/>
</dbReference>
<evidence type="ECO:0000313" key="11">
    <source>
        <dbReference type="EMBL" id="ARN76732.1"/>
    </source>
</evidence>
<dbReference type="PANTHER" id="PTHR42771">
    <property type="entry name" value="IRON(3+)-HYDROXAMATE IMPORT ATP-BINDING PROTEIN FHUC"/>
    <property type="match status" value="1"/>
</dbReference>
<dbReference type="PROSITE" id="PS50893">
    <property type="entry name" value="ABC_TRANSPORTER_2"/>
    <property type="match status" value="1"/>
</dbReference>
<dbReference type="SUPFAM" id="SSF52540">
    <property type="entry name" value="P-loop containing nucleoside triphosphate hydrolases"/>
    <property type="match status" value="1"/>
</dbReference>
<proteinExistence type="predicted"/>
<evidence type="ECO:0000313" key="12">
    <source>
        <dbReference type="Proteomes" id="UP000193431"/>
    </source>
</evidence>
<dbReference type="InterPro" id="IPR003593">
    <property type="entry name" value="AAA+_ATPase"/>
</dbReference>
<evidence type="ECO:0000256" key="1">
    <source>
        <dbReference type="ARBA" id="ARBA00004202"/>
    </source>
</evidence>
<keyword evidence="6 11" id="KW-0067">ATP-binding</keyword>
<keyword evidence="2" id="KW-0813">Transport</keyword>
<keyword evidence="7" id="KW-0408">Iron</keyword>
<dbReference type="OrthoDB" id="9787851at2"/>
<dbReference type="STRING" id="331648.BST97_01210"/>
<reference evidence="11 12" key="1">
    <citation type="submission" date="2016-11" db="EMBL/GenBank/DDBJ databases">
        <title>Trade-off between light-utilization and light-protection in marine flavobacteria.</title>
        <authorList>
            <person name="Kumagai Y."/>
        </authorList>
    </citation>
    <scope>NUCLEOTIDE SEQUENCE [LARGE SCALE GENOMIC DNA]</scope>
    <source>
        <strain evidence="11 12">JCM 13191</strain>
    </source>
</reference>
<evidence type="ECO:0000256" key="7">
    <source>
        <dbReference type="ARBA" id="ARBA00023004"/>
    </source>
</evidence>
<keyword evidence="3" id="KW-1003">Cell membrane</keyword>
<sequence length="251" mass="28581">MMRLEKYRIGYGQCEVARCESDLAFAKAEFISIIGKNGAGKSTLLKSINDRNLRLDGTINIDGYDYETLNAVEKAKKIALVLTEKSFSHFLKVRELLELSRAPYTSFYGKLRDEDQEIIEQVLSDFELAGLAERNLSTLSDGQLQRVLIARSLVQDTPYILMDEPTSHLDINYKTDLLLHLKEYCKSHNKTIIYATHELQIAQALSDKVVSIHEGLAELHAREVFNTSQKLKEIFPSRNISFINGSIQFNF</sequence>
<keyword evidence="12" id="KW-1185">Reference proteome</keyword>
<organism evidence="11 12">
    <name type="scientific">Nonlabens spongiae</name>
    <dbReference type="NCBI Taxonomy" id="331648"/>
    <lineage>
        <taxon>Bacteria</taxon>
        <taxon>Pseudomonadati</taxon>
        <taxon>Bacteroidota</taxon>
        <taxon>Flavobacteriia</taxon>
        <taxon>Flavobacteriales</taxon>
        <taxon>Flavobacteriaceae</taxon>
        <taxon>Nonlabens</taxon>
    </lineage>
</organism>
<evidence type="ECO:0000256" key="5">
    <source>
        <dbReference type="ARBA" id="ARBA00022741"/>
    </source>
</evidence>
<dbReference type="RefSeq" id="WP_085765532.1">
    <property type="nucleotide sequence ID" value="NZ_CP019344.1"/>
</dbReference>
<feature type="domain" description="ABC transporter" evidence="10">
    <location>
        <begin position="2"/>
        <end position="239"/>
    </location>
</feature>
<evidence type="ECO:0000256" key="8">
    <source>
        <dbReference type="ARBA" id="ARBA00023065"/>
    </source>
</evidence>
<dbReference type="EMBL" id="CP019344">
    <property type="protein sequence ID" value="ARN76732.1"/>
    <property type="molecule type" value="Genomic_DNA"/>
</dbReference>